<dbReference type="InterPro" id="IPR049517">
    <property type="entry name" value="ACX-like_C"/>
</dbReference>
<dbReference type="Pfam" id="PF01968">
    <property type="entry name" value="Hydantoinase_A"/>
    <property type="match status" value="1"/>
</dbReference>
<dbReference type="Proteomes" id="UP000321058">
    <property type="component" value="Unassembled WGS sequence"/>
</dbReference>
<keyword evidence="5" id="KW-1185">Reference proteome</keyword>
<dbReference type="Pfam" id="PF05378">
    <property type="entry name" value="Hydant_A_N"/>
    <property type="match status" value="1"/>
</dbReference>
<feature type="domain" description="Hydantoinase A/oxoprolinase" evidence="1">
    <location>
        <begin position="214"/>
        <end position="497"/>
    </location>
</feature>
<name>A0A512NDE9_9HYPH</name>
<gene>
    <name evidence="4" type="ORF">RSO01_41290</name>
</gene>
<evidence type="ECO:0000259" key="2">
    <source>
        <dbReference type="Pfam" id="PF05378"/>
    </source>
</evidence>
<evidence type="ECO:0000259" key="3">
    <source>
        <dbReference type="Pfam" id="PF19278"/>
    </source>
</evidence>
<feature type="domain" description="Acetophenone carboxylase-like C-terminal" evidence="3">
    <location>
        <begin position="512"/>
        <end position="687"/>
    </location>
</feature>
<proteinExistence type="predicted"/>
<evidence type="ECO:0000313" key="4">
    <source>
        <dbReference type="EMBL" id="GEP56963.1"/>
    </source>
</evidence>
<organism evidence="4 5">
    <name type="scientific">Reyranella soli</name>
    <dbReference type="NCBI Taxonomy" id="1230389"/>
    <lineage>
        <taxon>Bacteria</taxon>
        <taxon>Pseudomonadati</taxon>
        <taxon>Pseudomonadota</taxon>
        <taxon>Alphaproteobacteria</taxon>
        <taxon>Hyphomicrobiales</taxon>
        <taxon>Reyranellaceae</taxon>
        <taxon>Reyranella</taxon>
    </lineage>
</organism>
<dbReference type="InterPro" id="IPR008040">
    <property type="entry name" value="Hydant_A_N"/>
</dbReference>
<reference evidence="4 5" key="1">
    <citation type="submission" date="2019-07" db="EMBL/GenBank/DDBJ databases">
        <title>Whole genome shotgun sequence of Reyranella soli NBRC 108950.</title>
        <authorList>
            <person name="Hosoyama A."/>
            <person name="Uohara A."/>
            <person name="Ohji S."/>
            <person name="Ichikawa N."/>
        </authorList>
    </citation>
    <scope>NUCLEOTIDE SEQUENCE [LARGE SCALE GENOMIC DNA]</scope>
    <source>
        <strain evidence="4 5">NBRC 108950</strain>
    </source>
</reference>
<evidence type="ECO:0000313" key="5">
    <source>
        <dbReference type="Proteomes" id="UP000321058"/>
    </source>
</evidence>
<dbReference type="InterPro" id="IPR045079">
    <property type="entry name" value="Oxoprolinase-like"/>
</dbReference>
<dbReference type="GO" id="GO:0005829">
    <property type="term" value="C:cytosol"/>
    <property type="evidence" value="ECO:0007669"/>
    <property type="project" value="TreeGrafter"/>
</dbReference>
<dbReference type="AlphaFoldDB" id="A0A512NDE9"/>
<dbReference type="RefSeq" id="WP_147151340.1">
    <property type="nucleotide sequence ID" value="NZ_BKAJ01000073.1"/>
</dbReference>
<dbReference type="EMBL" id="BKAJ01000073">
    <property type="protein sequence ID" value="GEP56963.1"/>
    <property type="molecule type" value="Genomic_DNA"/>
</dbReference>
<dbReference type="Pfam" id="PF19278">
    <property type="entry name" value="Hydant_A_C"/>
    <property type="match status" value="1"/>
</dbReference>
<dbReference type="PANTHER" id="PTHR11365:SF23">
    <property type="entry name" value="HYPOTHETICAL 5-OXOPROLINASE (EUROFUNG)-RELATED"/>
    <property type="match status" value="1"/>
</dbReference>
<dbReference type="GO" id="GO:0017168">
    <property type="term" value="F:5-oxoprolinase (ATP-hydrolyzing) activity"/>
    <property type="evidence" value="ECO:0007669"/>
    <property type="project" value="TreeGrafter"/>
</dbReference>
<dbReference type="InterPro" id="IPR002821">
    <property type="entry name" value="Hydantoinase_A"/>
</dbReference>
<comment type="caution">
    <text evidence="4">The sequence shown here is derived from an EMBL/GenBank/DDBJ whole genome shotgun (WGS) entry which is preliminary data.</text>
</comment>
<evidence type="ECO:0000259" key="1">
    <source>
        <dbReference type="Pfam" id="PF01968"/>
    </source>
</evidence>
<sequence length="701" mass="74814">MYTIAVDIGGTFTDVIAIDNRSGDTAMGKALTTPGDLQQGVLNGLADAAANLSTSVPALLGQTERMVHATTQSSNAVFAFSGARTAVLTTRGFGDTLTIMRATGRVAGLSVFERHHYRATAKPRLLVDERDIFEIPERVDAEGEVVTPLDEAEVARVARLLVERAYEAVAVAYLFSHQNPGHERRTAEIIRREAPQLYVSVSADVAPVMGEYERSATALFNAYVGPVIDSYLSRLERTLADKGLKQKLLIVQANGGLATVAQTVPIYTIESGPAAGVVGTAHMAERLGHRNVIATDVGGTTFKVAIVESGAWSYSTQTVLNQYQLRLPMIDLASIGAGGGSIAWVDGQRLRIGPKSASADPGPACYGLGGTEPTVTDADVVLGYIAPDNFLGGRMKLHRDRAMDAIRTRIADPLFGGDLIAAAAGIRKVVDSQMADLIRKCTLERGYDPRDFVMMAYGGAGPVHAASYAAEAGATKLLVPYFATVHSAYGAALSDIRFSLQFSEPIVLPNDAARIEKIFKDMEAKGTEALERADVPPANRRYNRWVEARYRRQVHQLRIPAPAVIDEATLAPLARAFEREYERLFGPGSGMADAGIELVNYGVDAVGVVDKAPWKEAPRGGAVAPSSTRDAYCPLRQAMVPTPIYDGPSLPPGTEIAGPAVIEHPGTTIVILAGQSASIDAFRHTHITIASNDKGGRDGRQ</sequence>
<protein>
    <submittedName>
        <fullName evidence="4">Methylhydantoinase</fullName>
    </submittedName>
</protein>
<dbReference type="OrthoDB" id="9759608at2"/>
<dbReference type="PANTHER" id="PTHR11365">
    <property type="entry name" value="5-OXOPROLINASE RELATED"/>
    <property type="match status" value="1"/>
</dbReference>
<accession>A0A512NDE9</accession>
<dbReference type="GO" id="GO:0006749">
    <property type="term" value="P:glutathione metabolic process"/>
    <property type="evidence" value="ECO:0007669"/>
    <property type="project" value="TreeGrafter"/>
</dbReference>
<feature type="domain" description="Hydantoinase/oxoprolinase N-terminal" evidence="2">
    <location>
        <begin position="4"/>
        <end position="193"/>
    </location>
</feature>